<keyword evidence="1" id="KW-0862">Zinc</keyword>
<name>A0ABQ5CEH5_9ASTR</name>
<sequence length="602" mass="68664">MSFGAGCYRVPNQHDDVPVDPEPVLVDEDEDPKEEKLEEEEDLQEEEDDMENGFSYPSTIASESETDDEKIEVEDAVESEIEIVPVSVYEVGESSTTAIPREDGDSLLPGFIRRDIDSLFGRILILDLGNEVRSSVEQGTDAMEKLVERLGNTEDKVECKKLKNELEEERLSNTFLRMQNERARLREILNGLEFELTEFYQEMIESVDAAITAERARWFEKTESVFEISECVEGKKVKFAAVTLEEPALTWWKTKVATVGLETVKEYDVVAYTQRFNELALMCPRMVEHEKGKVDAYIWGLTDNIKLVRAIKRITLANFEKNSQKQGNARAMVTAHTDGKLPLCKRCFTRHVGQCTIKCHKCGKVGHKERYCKEKSVATGANAQLVWTCYDCGEQGLNVVTENKSKEKRMEDVPVICDFPEVFPEELSGLPPPRQVEFQTDLVPRAAPVAHWTNAPAVVYGLDETGEEGAILGCLKIILELLKKERFGVHVDLAKIEAIKKDELSYRVIMIVKFGIILENYVCGWTFESESERDKPLRVRALMMTVHNDLPKQIREAQKEEMKKKYVRKENLRRLIKPILEFRPDGSLLLWISSLVAAIRLD</sequence>
<dbReference type="Gene3D" id="4.10.60.10">
    <property type="entry name" value="Zinc finger, CCHC-type"/>
    <property type="match status" value="1"/>
</dbReference>
<reference evidence="5" key="1">
    <citation type="journal article" date="2022" name="Int. J. Mol. Sci.">
        <title>Draft Genome of Tanacetum Coccineum: Genomic Comparison of Closely Related Tanacetum-Family Plants.</title>
        <authorList>
            <person name="Yamashiro T."/>
            <person name="Shiraishi A."/>
            <person name="Nakayama K."/>
            <person name="Satake H."/>
        </authorList>
    </citation>
    <scope>NUCLEOTIDE SEQUENCE</scope>
</reference>
<dbReference type="InterPro" id="IPR001878">
    <property type="entry name" value="Znf_CCHC"/>
</dbReference>
<keyword evidence="5" id="KW-0548">Nucleotidyltransferase</keyword>
<feature type="region of interest" description="Disordered" evidence="3">
    <location>
        <begin position="1"/>
        <end position="69"/>
    </location>
</feature>
<evidence type="ECO:0000256" key="3">
    <source>
        <dbReference type="SAM" id="MobiDB-lite"/>
    </source>
</evidence>
<proteinExistence type="predicted"/>
<gene>
    <name evidence="5" type="ORF">Tco_0894253</name>
</gene>
<comment type="caution">
    <text evidence="5">The sequence shown here is derived from an EMBL/GenBank/DDBJ whole genome shotgun (WGS) entry which is preliminary data.</text>
</comment>
<feature type="domain" description="CCHC-type" evidence="4">
    <location>
        <begin position="358"/>
        <end position="374"/>
    </location>
</feature>
<dbReference type="GO" id="GO:0003964">
    <property type="term" value="F:RNA-directed DNA polymerase activity"/>
    <property type="evidence" value="ECO:0007669"/>
    <property type="project" value="UniProtKB-KW"/>
</dbReference>
<protein>
    <submittedName>
        <fullName evidence="5">Reverse transcriptase domain-containing protein</fullName>
    </submittedName>
</protein>
<evidence type="ECO:0000313" key="5">
    <source>
        <dbReference type="EMBL" id="GJT24316.1"/>
    </source>
</evidence>
<keyword evidence="5" id="KW-0695">RNA-directed DNA polymerase</keyword>
<reference evidence="5" key="2">
    <citation type="submission" date="2022-01" db="EMBL/GenBank/DDBJ databases">
        <authorList>
            <person name="Yamashiro T."/>
            <person name="Shiraishi A."/>
            <person name="Satake H."/>
            <person name="Nakayama K."/>
        </authorList>
    </citation>
    <scope>NUCLEOTIDE SEQUENCE</scope>
</reference>
<keyword evidence="6" id="KW-1185">Reference proteome</keyword>
<keyword evidence="5" id="KW-0808">Transferase</keyword>
<evidence type="ECO:0000256" key="2">
    <source>
        <dbReference type="SAM" id="Coils"/>
    </source>
</evidence>
<keyword evidence="1" id="KW-0863">Zinc-finger</keyword>
<accession>A0ABQ5CEH5</accession>
<feature type="coiled-coil region" evidence="2">
    <location>
        <begin position="143"/>
        <end position="179"/>
    </location>
</feature>
<evidence type="ECO:0000256" key="1">
    <source>
        <dbReference type="PROSITE-ProRule" id="PRU00047"/>
    </source>
</evidence>
<evidence type="ECO:0000313" key="6">
    <source>
        <dbReference type="Proteomes" id="UP001151760"/>
    </source>
</evidence>
<dbReference type="PROSITE" id="PS50158">
    <property type="entry name" value="ZF_CCHC"/>
    <property type="match status" value="1"/>
</dbReference>
<dbReference type="EMBL" id="BQNB010014125">
    <property type="protein sequence ID" value="GJT24316.1"/>
    <property type="molecule type" value="Genomic_DNA"/>
</dbReference>
<evidence type="ECO:0000259" key="4">
    <source>
        <dbReference type="PROSITE" id="PS50158"/>
    </source>
</evidence>
<keyword evidence="1" id="KW-0479">Metal-binding</keyword>
<dbReference type="Proteomes" id="UP001151760">
    <property type="component" value="Unassembled WGS sequence"/>
</dbReference>
<keyword evidence="2" id="KW-0175">Coiled coil</keyword>
<organism evidence="5 6">
    <name type="scientific">Tanacetum coccineum</name>
    <dbReference type="NCBI Taxonomy" id="301880"/>
    <lineage>
        <taxon>Eukaryota</taxon>
        <taxon>Viridiplantae</taxon>
        <taxon>Streptophyta</taxon>
        <taxon>Embryophyta</taxon>
        <taxon>Tracheophyta</taxon>
        <taxon>Spermatophyta</taxon>
        <taxon>Magnoliopsida</taxon>
        <taxon>eudicotyledons</taxon>
        <taxon>Gunneridae</taxon>
        <taxon>Pentapetalae</taxon>
        <taxon>asterids</taxon>
        <taxon>campanulids</taxon>
        <taxon>Asterales</taxon>
        <taxon>Asteraceae</taxon>
        <taxon>Asteroideae</taxon>
        <taxon>Anthemideae</taxon>
        <taxon>Anthemidinae</taxon>
        <taxon>Tanacetum</taxon>
    </lineage>
</organism>
<feature type="compositionally biased region" description="Acidic residues" evidence="3">
    <location>
        <begin position="25"/>
        <end position="51"/>
    </location>
</feature>